<sequence>MAPGSLKFLAIAVEHSTKWVEAKPLTIENGRQAEKFIWEHVICRFKVPQTITSKNEKKFTEGDAKSTRMEAIIPTATSLTPEREGSISREKAKRKEGEERQIASIEEAYDQNKL</sequence>
<dbReference type="Proteomes" id="UP001151760">
    <property type="component" value="Unassembled WGS sequence"/>
</dbReference>
<feature type="compositionally biased region" description="Basic and acidic residues" evidence="1">
    <location>
        <begin position="81"/>
        <end position="101"/>
    </location>
</feature>
<dbReference type="InterPro" id="IPR036397">
    <property type="entry name" value="RNaseH_sf"/>
</dbReference>
<evidence type="ECO:0000313" key="2">
    <source>
        <dbReference type="EMBL" id="GJT58641.1"/>
    </source>
</evidence>
<dbReference type="InterPro" id="IPR012337">
    <property type="entry name" value="RNaseH-like_sf"/>
</dbReference>
<evidence type="ECO:0000256" key="1">
    <source>
        <dbReference type="SAM" id="MobiDB-lite"/>
    </source>
</evidence>
<reference evidence="2" key="2">
    <citation type="submission" date="2022-01" db="EMBL/GenBank/DDBJ databases">
        <authorList>
            <person name="Yamashiro T."/>
            <person name="Shiraishi A."/>
            <person name="Satake H."/>
            <person name="Nakayama K."/>
        </authorList>
    </citation>
    <scope>NUCLEOTIDE SEQUENCE</scope>
</reference>
<name>A0ABQ5F5I2_9ASTR</name>
<keyword evidence="2" id="KW-0548">Nucleotidyltransferase</keyword>
<keyword evidence="3" id="KW-1185">Reference proteome</keyword>
<protein>
    <submittedName>
        <fullName evidence="2">Reverse transcriptase domain-containing protein</fullName>
    </submittedName>
</protein>
<gene>
    <name evidence="2" type="ORF">Tco_1002174</name>
</gene>
<proteinExistence type="predicted"/>
<keyword evidence="2" id="KW-0695">RNA-directed DNA polymerase</keyword>
<dbReference type="SUPFAM" id="SSF53098">
    <property type="entry name" value="Ribonuclease H-like"/>
    <property type="match status" value="1"/>
</dbReference>
<keyword evidence="2" id="KW-0808">Transferase</keyword>
<dbReference type="Gene3D" id="3.30.420.10">
    <property type="entry name" value="Ribonuclease H-like superfamily/Ribonuclease H"/>
    <property type="match status" value="1"/>
</dbReference>
<reference evidence="2" key="1">
    <citation type="journal article" date="2022" name="Int. J. Mol. Sci.">
        <title>Draft Genome of Tanacetum Coccineum: Genomic Comparison of Closely Related Tanacetum-Family Plants.</title>
        <authorList>
            <person name="Yamashiro T."/>
            <person name="Shiraishi A."/>
            <person name="Nakayama K."/>
            <person name="Satake H."/>
        </authorList>
    </citation>
    <scope>NUCLEOTIDE SEQUENCE</scope>
</reference>
<dbReference type="EMBL" id="BQNB010017036">
    <property type="protein sequence ID" value="GJT58641.1"/>
    <property type="molecule type" value="Genomic_DNA"/>
</dbReference>
<feature type="region of interest" description="Disordered" evidence="1">
    <location>
        <begin position="78"/>
        <end position="114"/>
    </location>
</feature>
<comment type="caution">
    <text evidence="2">The sequence shown here is derived from an EMBL/GenBank/DDBJ whole genome shotgun (WGS) entry which is preliminary data.</text>
</comment>
<evidence type="ECO:0000313" key="3">
    <source>
        <dbReference type="Proteomes" id="UP001151760"/>
    </source>
</evidence>
<organism evidence="2 3">
    <name type="scientific">Tanacetum coccineum</name>
    <dbReference type="NCBI Taxonomy" id="301880"/>
    <lineage>
        <taxon>Eukaryota</taxon>
        <taxon>Viridiplantae</taxon>
        <taxon>Streptophyta</taxon>
        <taxon>Embryophyta</taxon>
        <taxon>Tracheophyta</taxon>
        <taxon>Spermatophyta</taxon>
        <taxon>Magnoliopsida</taxon>
        <taxon>eudicotyledons</taxon>
        <taxon>Gunneridae</taxon>
        <taxon>Pentapetalae</taxon>
        <taxon>asterids</taxon>
        <taxon>campanulids</taxon>
        <taxon>Asterales</taxon>
        <taxon>Asteraceae</taxon>
        <taxon>Asteroideae</taxon>
        <taxon>Anthemideae</taxon>
        <taxon>Anthemidinae</taxon>
        <taxon>Tanacetum</taxon>
    </lineage>
</organism>
<dbReference type="GO" id="GO:0003964">
    <property type="term" value="F:RNA-directed DNA polymerase activity"/>
    <property type="evidence" value="ECO:0007669"/>
    <property type="project" value="UniProtKB-KW"/>
</dbReference>
<accession>A0ABQ5F5I2</accession>